<sequence length="243" mass="27678">MPNRHMFPTSLKDVQPGNETGDYHITFCNLAFNTTWQEMKDWISASCSVDYIEVFPSSCSGWIRVKGKDNFEKALAHLRSERFKDRSLLFDSRNEIEAIKIKCKETSPKPKHARRKRSTRGPKMLCEKSPAPEDRRAQSPPPYTHTWSPTDHVHAAEVAERRAYEEYLAFASLMFSTTSLQGALQIQYPPVSAFPYYQAEYYNGMGMDYYGNPFSAYSFGASPDIHPAQLVGVSELVRAAKEV</sequence>
<keyword evidence="3" id="KW-1185">Reference proteome</keyword>
<dbReference type="OrthoDB" id="610462at2759"/>
<name>A0A2T4B7R5_9HYPO</name>
<protein>
    <recommendedName>
        <fullName evidence="4">RRM domain-containing protein</fullName>
    </recommendedName>
</protein>
<dbReference type="InterPro" id="IPR035979">
    <property type="entry name" value="RBD_domain_sf"/>
</dbReference>
<organism evidence="2 3">
    <name type="scientific">Trichoderma citrinoviride</name>
    <dbReference type="NCBI Taxonomy" id="58853"/>
    <lineage>
        <taxon>Eukaryota</taxon>
        <taxon>Fungi</taxon>
        <taxon>Dikarya</taxon>
        <taxon>Ascomycota</taxon>
        <taxon>Pezizomycotina</taxon>
        <taxon>Sordariomycetes</taxon>
        <taxon>Hypocreomycetidae</taxon>
        <taxon>Hypocreales</taxon>
        <taxon>Hypocreaceae</taxon>
        <taxon>Trichoderma</taxon>
    </lineage>
</organism>
<dbReference type="Proteomes" id="UP000241546">
    <property type="component" value="Unassembled WGS sequence"/>
</dbReference>
<reference evidence="3" key="1">
    <citation type="submission" date="2016-07" db="EMBL/GenBank/DDBJ databases">
        <title>Multiple horizontal gene transfer events from other fungi enriched the ability of initially mycotrophic Trichoderma (Ascomycota) to feed on dead plant biomass.</title>
        <authorList>
            <consortium name="DOE Joint Genome Institute"/>
            <person name="Atanasova L."/>
            <person name="Chenthamara K."/>
            <person name="Zhang J."/>
            <person name="Grujic M."/>
            <person name="Henrissat B."/>
            <person name="Kuo A."/>
            <person name="Aerts A."/>
            <person name="Salamov A."/>
            <person name="Lipzen A."/>
            <person name="Labutti K."/>
            <person name="Barry K."/>
            <person name="Miao Y."/>
            <person name="Rahimi M.J."/>
            <person name="Shen Q."/>
            <person name="Grigoriev I.V."/>
            <person name="Kubicek C.P."/>
            <person name="Druzhinina I.S."/>
        </authorList>
    </citation>
    <scope>NUCLEOTIDE SEQUENCE [LARGE SCALE GENOMIC DNA]</scope>
    <source>
        <strain evidence="3">TUCIM 6016</strain>
    </source>
</reference>
<accession>A0A2T4B7R5</accession>
<proteinExistence type="predicted"/>
<dbReference type="InterPro" id="IPR012677">
    <property type="entry name" value="Nucleotide-bd_a/b_plait_sf"/>
</dbReference>
<dbReference type="Gene3D" id="3.30.70.330">
    <property type="match status" value="1"/>
</dbReference>
<evidence type="ECO:0000313" key="3">
    <source>
        <dbReference type="Proteomes" id="UP000241546"/>
    </source>
</evidence>
<dbReference type="SUPFAM" id="SSF54928">
    <property type="entry name" value="RNA-binding domain, RBD"/>
    <property type="match status" value="1"/>
</dbReference>
<evidence type="ECO:0008006" key="4">
    <source>
        <dbReference type="Google" id="ProtNLM"/>
    </source>
</evidence>
<dbReference type="GO" id="GO:0003676">
    <property type="term" value="F:nucleic acid binding"/>
    <property type="evidence" value="ECO:0007669"/>
    <property type="project" value="InterPro"/>
</dbReference>
<dbReference type="RefSeq" id="XP_024748589.1">
    <property type="nucleotide sequence ID" value="XM_024893512.1"/>
</dbReference>
<feature type="compositionally biased region" description="Basic residues" evidence="1">
    <location>
        <begin position="109"/>
        <end position="120"/>
    </location>
</feature>
<dbReference type="EMBL" id="KZ680215">
    <property type="protein sequence ID" value="PTB65269.1"/>
    <property type="molecule type" value="Genomic_DNA"/>
</dbReference>
<feature type="region of interest" description="Disordered" evidence="1">
    <location>
        <begin position="107"/>
        <end position="149"/>
    </location>
</feature>
<dbReference type="GeneID" id="36601630"/>
<dbReference type="AlphaFoldDB" id="A0A2T4B7R5"/>
<gene>
    <name evidence="2" type="ORF">BBK36DRAFT_1142259</name>
</gene>
<dbReference type="CDD" id="cd00590">
    <property type="entry name" value="RRM_SF"/>
    <property type="match status" value="1"/>
</dbReference>
<evidence type="ECO:0000313" key="2">
    <source>
        <dbReference type="EMBL" id="PTB65269.1"/>
    </source>
</evidence>
<evidence type="ECO:0000256" key="1">
    <source>
        <dbReference type="SAM" id="MobiDB-lite"/>
    </source>
</evidence>